<organism evidence="1 2">
    <name type="scientific">Austropuccinia psidii MF-1</name>
    <dbReference type="NCBI Taxonomy" id="1389203"/>
    <lineage>
        <taxon>Eukaryota</taxon>
        <taxon>Fungi</taxon>
        <taxon>Dikarya</taxon>
        <taxon>Basidiomycota</taxon>
        <taxon>Pucciniomycotina</taxon>
        <taxon>Pucciniomycetes</taxon>
        <taxon>Pucciniales</taxon>
        <taxon>Sphaerophragmiaceae</taxon>
        <taxon>Austropuccinia</taxon>
    </lineage>
</organism>
<evidence type="ECO:0000313" key="1">
    <source>
        <dbReference type="EMBL" id="MBW0504436.1"/>
    </source>
</evidence>
<accession>A0A9Q3DHY9</accession>
<evidence type="ECO:0000313" key="2">
    <source>
        <dbReference type="Proteomes" id="UP000765509"/>
    </source>
</evidence>
<dbReference type="AlphaFoldDB" id="A0A9Q3DHY9"/>
<dbReference type="Proteomes" id="UP000765509">
    <property type="component" value="Unassembled WGS sequence"/>
</dbReference>
<gene>
    <name evidence="1" type="ORF">O181_044151</name>
</gene>
<dbReference type="EMBL" id="AVOT02017939">
    <property type="protein sequence ID" value="MBW0504436.1"/>
    <property type="molecule type" value="Genomic_DNA"/>
</dbReference>
<name>A0A9Q3DHY9_9BASI</name>
<protein>
    <submittedName>
        <fullName evidence="1">Uncharacterized protein</fullName>
    </submittedName>
</protein>
<comment type="caution">
    <text evidence="1">The sequence shown here is derived from an EMBL/GenBank/DDBJ whole genome shotgun (WGS) entry which is preliminary data.</text>
</comment>
<reference evidence="1" key="1">
    <citation type="submission" date="2021-03" db="EMBL/GenBank/DDBJ databases">
        <title>Draft genome sequence of rust myrtle Austropuccinia psidii MF-1, a brazilian biotype.</title>
        <authorList>
            <person name="Quecine M.C."/>
            <person name="Pachon D.M.R."/>
            <person name="Bonatelli M.L."/>
            <person name="Correr F.H."/>
            <person name="Franceschini L.M."/>
            <person name="Leite T.F."/>
            <person name="Margarido G.R.A."/>
            <person name="Almeida C.A."/>
            <person name="Ferrarezi J.A."/>
            <person name="Labate C.A."/>
        </authorList>
    </citation>
    <scope>NUCLEOTIDE SEQUENCE</scope>
    <source>
        <strain evidence="1">MF-1</strain>
    </source>
</reference>
<sequence length="91" mass="9721">MPSYAKSCKTGTQTCTQVMPSAPGSTCTFTLGIPVGMGPQVFPPTTNPIFGGMTPFTPHTCQCQMIPTVKPSFPTPPLHCRLLHHNSPGEY</sequence>
<proteinExistence type="predicted"/>
<keyword evidence="2" id="KW-1185">Reference proteome</keyword>